<dbReference type="AlphaFoldDB" id="A0A381WX02"/>
<proteinExistence type="predicted"/>
<dbReference type="EMBL" id="UINC01013094">
    <property type="protein sequence ID" value="SVA56788.1"/>
    <property type="molecule type" value="Genomic_DNA"/>
</dbReference>
<sequence length="57" mass="6996">MYKIFSPKLHPNPIQQINNRQDAIPFRRVENESRIYRQGRDLHCNDYWISYGIRCED</sequence>
<protein>
    <submittedName>
        <fullName evidence="1">Uncharacterized protein</fullName>
    </submittedName>
</protein>
<evidence type="ECO:0000313" key="1">
    <source>
        <dbReference type="EMBL" id="SVA56788.1"/>
    </source>
</evidence>
<gene>
    <name evidence="1" type="ORF">METZ01_LOCUS109642</name>
</gene>
<accession>A0A381WX02</accession>
<reference evidence="1" key="1">
    <citation type="submission" date="2018-05" db="EMBL/GenBank/DDBJ databases">
        <authorList>
            <person name="Lanie J.A."/>
            <person name="Ng W.-L."/>
            <person name="Kazmierczak K.M."/>
            <person name="Andrzejewski T.M."/>
            <person name="Davidsen T.M."/>
            <person name="Wayne K.J."/>
            <person name="Tettelin H."/>
            <person name="Glass J.I."/>
            <person name="Rusch D."/>
            <person name="Podicherti R."/>
            <person name="Tsui H.-C.T."/>
            <person name="Winkler M.E."/>
        </authorList>
    </citation>
    <scope>NUCLEOTIDE SEQUENCE</scope>
</reference>
<name>A0A381WX02_9ZZZZ</name>
<organism evidence="1">
    <name type="scientific">marine metagenome</name>
    <dbReference type="NCBI Taxonomy" id="408172"/>
    <lineage>
        <taxon>unclassified sequences</taxon>
        <taxon>metagenomes</taxon>
        <taxon>ecological metagenomes</taxon>
    </lineage>
</organism>